<name>A0ACB7TQN6_HYAAI</name>
<comment type="caution">
    <text evidence="1">The sequence shown here is derived from an EMBL/GenBank/DDBJ whole genome shotgun (WGS) entry which is preliminary data.</text>
</comment>
<keyword evidence="2" id="KW-1185">Reference proteome</keyword>
<organism evidence="1 2">
    <name type="scientific">Hyalomma asiaticum</name>
    <name type="common">Tick</name>
    <dbReference type="NCBI Taxonomy" id="266040"/>
    <lineage>
        <taxon>Eukaryota</taxon>
        <taxon>Metazoa</taxon>
        <taxon>Ecdysozoa</taxon>
        <taxon>Arthropoda</taxon>
        <taxon>Chelicerata</taxon>
        <taxon>Arachnida</taxon>
        <taxon>Acari</taxon>
        <taxon>Parasitiformes</taxon>
        <taxon>Ixodida</taxon>
        <taxon>Ixodoidea</taxon>
        <taxon>Ixodidae</taxon>
        <taxon>Hyalomminae</taxon>
        <taxon>Hyalomma</taxon>
    </lineage>
</organism>
<proteinExistence type="predicted"/>
<evidence type="ECO:0000313" key="2">
    <source>
        <dbReference type="Proteomes" id="UP000821845"/>
    </source>
</evidence>
<reference evidence="1" key="1">
    <citation type="submission" date="2020-05" db="EMBL/GenBank/DDBJ databases">
        <title>Large-scale comparative analyses of tick genomes elucidate their genetic diversity and vector capacities.</title>
        <authorList>
            <person name="Jia N."/>
            <person name="Wang J."/>
            <person name="Shi W."/>
            <person name="Du L."/>
            <person name="Sun Y."/>
            <person name="Zhan W."/>
            <person name="Jiang J."/>
            <person name="Wang Q."/>
            <person name="Zhang B."/>
            <person name="Ji P."/>
            <person name="Sakyi L.B."/>
            <person name="Cui X."/>
            <person name="Yuan T."/>
            <person name="Jiang B."/>
            <person name="Yang W."/>
            <person name="Lam T.T.-Y."/>
            <person name="Chang Q."/>
            <person name="Ding S."/>
            <person name="Wang X."/>
            <person name="Zhu J."/>
            <person name="Ruan X."/>
            <person name="Zhao L."/>
            <person name="Wei J."/>
            <person name="Que T."/>
            <person name="Du C."/>
            <person name="Cheng J."/>
            <person name="Dai P."/>
            <person name="Han X."/>
            <person name="Huang E."/>
            <person name="Gao Y."/>
            <person name="Liu J."/>
            <person name="Shao H."/>
            <person name="Ye R."/>
            <person name="Li L."/>
            <person name="Wei W."/>
            <person name="Wang X."/>
            <person name="Wang C."/>
            <person name="Yang T."/>
            <person name="Huo Q."/>
            <person name="Li W."/>
            <person name="Guo W."/>
            <person name="Chen H."/>
            <person name="Zhou L."/>
            <person name="Ni X."/>
            <person name="Tian J."/>
            <person name="Zhou Y."/>
            <person name="Sheng Y."/>
            <person name="Liu T."/>
            <person name="Pan Y."/>
            <person name="Xia L."/>
            <person name="Li J."/>
            <person name="Zhao F."/>
            <person name="Cao W."/>
        </authorList>
    </citation>
    <scope>NUCLEOTIDE SEQUENCE</scope>
    <source>
        <strain evidence="1">Hyas-2018</strain>
    </source>
</reference>
<sequence length="86" mass="9381">MQAIFAAVVVAHILSSFVRIRRRHTGVLPPVNLGGGPVQRCRHVGVTEATRPDDAEPWHGRAKDDAPSSRALPLLFTEESVYVVTP</sequence>
<gene>
    <name evidence="1" type="ORF">HPB50_017309</name>
</gene>
<dbReference type="Proteomes" id="UP000821845">
    <property type="component" value="Chromosome 1"/>
</dbReference>
<protein>
    <submittedName>
        <fullName evidence="1">Uncharacterized protein</fullName>
    </submittedName>
</protein>
<accession>A0ACB7TQN6</accession>
<dbReference type="EMBL" id="CM023481">
    <property type="protein sequence ID" value="KAH6947169.1"/>
    <property type="molecule type" value="Genomic_DNA"/>
</dbReference>
<evidence type="ECO:0000313" key="1">
    <source>
        <dbReference type="EMBL" id="KAH6947169.1"/>
    </source>
</evidence>